<dbReference type="GO" id="GO:0043565">
    <property type="term" value="F:sequence-specific DNA binding"/>
    <property type="evidence" value="ECO:0007669"/>
    <property type="project" value="InterPro"/>
</dbReference>
<evidence type="ECO:0000313" key="8">
    <source>
        <dbReference type="EMBL" id="GHJ85918.1"/>
    </source>
</evidence>
<dbReference type="EMBL" id="BLZA01000016">
    <property type="protein sequence ID" value="GHJ85918.1"/>
    <property type="molecule type" value="Genomic_DNA"/>
</dbReference>
<dbReference type="InterPro" id="IPR000232">
    <property type="entry name" value="HSF_DNA-bd"/>
</dbReference>
<evidence type="ECO:0000256" key="4">
    <source>
        <dbReference type="ARBA" id="ARBA00023242"/>
    </source>
</evidence>
<dbReference type="PRINTS" id="PR00056">
    <property type="entry name" value="HSFDOMAIN"/>
</dbReference>
<dbReference type="InterPro" id="IPR036388">
    <property type="entry name" value="WH-like_DNA-bd_sf"/>
</dbReference>
<dbReference type="SMART" id="SM00415">
    <property type="entry name" value="HSF"/>
    <property type="match status" value="1"/>
</dbReference>
<dbReference type="Pfam" id="PF00447">
    <property type="entry name" value="HSF_DNA-bind"/>
    <property type="match status" value="1"/>
</dbReference>
<protein>
    <recommendedName>
        <fullName evidence="7">HSF-type DNA-binding domain-containing protein</fullName>
    </recommendedName>
</protein>
<keyword evidence="9" id="KW-1185">Reference proteome</keyword>
<name>A0A8H3TRP3_9TREE</name>
<evidence type="ECO:0000313" key="9">
    <source>
        <dbReference type="Proteomes" id="UP000620104"/>
    </source>
</evidence>
<evidence type="ECO:0000259" key="7">
    <source>
        <dbReference type="SMART" id="SM00415"/>
    </source>
</evidence>
<dbReference type="GO" id="GO:0003700">
    <property type="term" value="F:DNA-binding transcription factor activity"/>
    <property type="evidence" value="ECO:0007669"/>
    <property type="project" value="InterPro"/>
</dbReference>
<dbReference type="InterPro" id="IPR036390">
    <property type="entry name" value="WH_DNA-bd_sf"/>
</dbReference>
<proteinExistence type="inferred from homology"/>
<dbReference type="AlphaFoldDB" id="A0A8H3TRP3"/>
<evidence type="ECO:0000256" key="1">
    <source>
        <dbReference type="ARBA" id="ARBA00004123"/>
    </source>
</evidence>
<comment type="caution">
    <text evidence="8">The sequence shown here is derived from an EMBL/GenBank/DDBJ whole genome shotgun (WGS) entry which is preliminary data.</text>
</comment>
<sequence>MRAVDPRHMTHGPLEIHAPAIAKVPLDTTNPLLNTLPQHKREETPTPFAFNLPPAAPVQSRRTFSWDPVHTAYGIPSHRPTPNQSPVTITQAHPYPQYGNPLSVSPLSHYQRLQLVPAENRFDTATTVNSRSSSDQGISAQAAYFGLNRVAIAAPSSLARGSPSSSSGTQAPLTASKSSSLFVTSPLARSVTSGNDSSPNKRKMRDEASCKPPVTGTETAKCFISSPKRKRAETNIGPNFLTKLYDVLADPAYQNILHWDKDGRQIIIQGAKALEARILPLVYKQNKFASFSRQLNIYGFMRKLSVKQGESSREANVTVWTHCELDRSSTIHQLMTYKRRVAPRNYNRKTSGKAPLPVLGKGARYEFIDKTTPDPIPVPLRSLLRPQVAASTPLPLNAPPVGTKIRKMSAGTLPMPFVKSGIMMYSSSPRSVPYHPFTPKSGASRCVVGREDGGNEPTLSRAPPGGFWQQLLGTASEQGNIENASAAFAFDPSAQAGDPASHGSADGLIGMPPCDPTPPPCVKNDTRYQSHPCHPVPLEVAGEYSTLPLPPFDRHDTSSVLASPRRLSAPQHGQQDESQARELPGIVGASIDSSRISIAALGSIGGMEKASLSPRSITPERSRKSCSSAGMKVDVQCKTRIDARSFDQSLAPSEAGTMSEVLSDAVLVEVEPLTWGSSRAGIAHDGAMSVKIEECDEPECW</sequence>
<dbReference type="PANTHER" id="PTHR10015:SF427">
    <property type="entry name" value="HEAT SHOCK FACTOR PROTEIN"/>
    <property type="match status" value="1"/>
</dbReference>
<comment type="subcellular location">
    <subcellularLocation>
        <location evidence="1">Nucleus</location>
    </subcellularLocation>
</comment>
<dbReference type="OrthoDB" id="432483at2759"/>
<dbReference type="Proteomes" id="UP000620104">
    <property type="component" value="Unassembled WGS sequence"/>
</dbReference>
<reference evidence="8" key="1">
    <citation type="submission" date="2020-07" db="EMBL/GenBank/DDBJ databases">
        <title>Draft Genome Sequence of a Deep-Sea Yeast, Naganishia (Cryptococcus) liquefaciens strain N6.</title>
        <authorList>
            <person name="Han Y.W."/>
            <person name="Kajitani R."/>
            <person name="Morimoto H."/>
            <person name="Parhat M."/>
            <person name="Tsubouchi H."/>
            <person name="Bakenova O."/>
            <person name="Ogata M."/>
            <person name="Argunhan B."/>
            <person name="Aoki R."/>
            <person name="Kajiwara S."/>
            <person name="Itoh T."/>
            <person name="Iwasaki H."/>
        </authorList>
    </citation>
    <scope>NUCLEOTIDE SEQUENCE</scope>
    <source>
        <strain evidence="8">N6</strain>
    </source>
</reference>
<dbReference type="PANTHER" id="PTHR10015">
    <property type="entry name" value="HEAT SHOCK TRANSCRIPTION FACTOR"/>
    <property type="match status" value="1"/>
</dbReference>
<evidence type="ECO:0000256" key="3">
    <source>
        <dbReference type="ARBA" id="ARBA00023125"/>
    </source>
</evidence>
<keyword evidence="3" id="KW-0238">DNA-binding</keyword>
<dbReference type="Gene3D" id="1.10.10.10">
    <property type="entry name" value="Winged helix-like DNA-binding domain superfamily/Winged helix DNA-binding domain"/>
    <property type="match status" value="1"/>
</dbReference>
<feature type="compositionally biased region" description="Low complexity" evidence="6">
    <location>
        <begin position="157"/>
        <end position="168"/>
    </location>
</feature>
<organism evidence="8 9">
    <name type="scientific">Naganishia liquefaciens</name>
    <dbReference type="NCBI Taxonomy" id="104408"/>
    <lineage>
        <taxon>Eukaryota</taxon>
        <taxon>Fungi</taxon>
        <taxon>Dikarya</taxon>
        <taxon>Basidiomycota</taxon>
        <taxon>Agaricomycotina</taxon>
        <taxon>Tremellomycetes</taxon>
        <taxon>Filobasidiales</taxon>
        <taxon>Filobasidiaceae</taxon>
        <taxon>Naganishia</taxon>
    </lineage>
</organism>
<dbReference type="GO" id="GO:0005634">
    <property type="term" value="C:nucleus"/>
    <property type="evidence" value="ECO:0007669"/>
    <property type="project" value="UniProtKB-SubCell"/>
</dbReference>
<evidence type="ECO:0000256" key="5">
    <source>
        <dbReference type="RuleBase" id="RU004020"/>
    </source>
</evidence>
<evidence type="ECO:0000256" key="6">
    <source>
        <dbReference type="SAM" id="MobiDB-lite"/>
    </source>
</evidence>
<feature type="region of interest" description="Disordered" evidence="6">
    <location>
        <begin position="492"/>
        <end position="512"/>
    </location>
</feature>
<keyword evidence="4" id="KW-0539">Nucleus</keyword>
<feature type="region of interest" description="Disordered" evidence="6">
    <location>
        <begin position="609"/>
        <end position="629"/>
    </location>
</feature>
<accession>A0A8H3TRP3</accession>
<feature type="region of interest" description="Disordered" evidence="6">
    <location>
        <begin position="157"/>
        <end position="213"/>
    </location>
</feature>
<evidence type="ECO:0000256" key="2">
    <source>
        <dbReference type="ARBA" id="ARBA00006403"/>
    </source>
</evidence>
<dbReference type="SUPFAM" id="SSF46785">
    <property type="entry name" value="Winged helix' DNA-binding domain"/>
    <property type="match status" value="1"/>
</dbReference>
<gene>
    <name evidence="8" type="ORF">NliqN6_2320</name>
</gene>
<feature type="domain" description="HSF-type DNA-binding" evidence="7">
    <location>
        <begin position="238"/>
        <end position="340"/>
    </location>
</feature>
<feature type="compositionally biased region" description="Polar residues" evidence="6">
    <location>
        <begin position="169"/>
        <end position="183"/>
    </location>
</feature>
<comment type="similarity">
    <text evidence="2 5">Belongs to the HSF family.</text>
</comment>